<evidence type="ECO:0000256" key="1">
    <source>
        <dbReference type="ARBA" id="ARBA00004496"/>
    </source>
</evidence>
<dbReference type="Pfam" id="PF00586">
    <property type="entry name" value="AIRS"/>
    <property type="match status" value="1"/>
</dbReference>
<evidence type="ECO:0000256" key="7">
    <source>
        <dbReference type="ARBA" id="ARBA00022598"/>
    </source>
</evidence>
<dbReference type="GO" id="GO:0004637">
    <property type="term" value="F:phosphoribosylamine-glycine ligase activity"/>
    <property type="evidence" value="ECO:0007669"/>
    <property type="project" value="TreeGrafter"/>
</dbReference>
<evidence type="ECO:0000256" key="6">
    <source>
        <dbReference type="ARBA" id="ARBA00022490"/>
    </source>
</evidence>
<evidence type="ECO:0000256" key="10">
    <source>
        <dbReference type="ARBA" id="ARBA00022840"/>
    </source>
</evidence>
<organism evidence="18 19">
    <name type="scientific">Polystyrenella longa</name>
    <dbReference type="NCBI Taxonomy" id="2528007"/>
    <lineage>
        <taxon>Bacteria</taxon>
        <taxon>Pseudomonadati</taxon>
        <taxon>Planctomycetota</taxon>
        <taxon>Planctomycetia</taxon>
        <taxon>Planctomycetales</taxon>
        <taxon>Planctomycetaceae</taxon>
        <taxon>Polystyrenella</taxon>
    </lineage>
</organism>
<keyword evidence="19" id="KW-1185">Reference proteome</keyword>
<keyword evidence="8 15" id="KW-0547">Nucleotide-binding</keyword>
<dbReference type="NCBIfam" id="TIGR00878">
    <property type="entry name" value="purM"/>
    <property type="match status" value="1"/>
</dbReference>
<dbReference type="GO" id="GO:0004641">
    <property type="term" value="F:phosphoribosylformylglycinamidine cyclo-ligase activity"/>
    <property type="evidence" value="ECO:0007669"/>
    <property type="project" value="UniProtKB-UniRule"/>
</dbReference>
<comment type="pathway">
    <text evidence="2 15">Purine metabolism; IMP biosynthesis via de novo pathway; 5-amino-1-(5-phospho-D-ribosyl)imidazole from N(2)-formyl-N(1)-(5-phospho-D-ribosyl)glycinamide: step 2/2.</text>
</comment>
<dbReference type="InterPro" id="IPR016188">
    <property type="entry name" value="PurM-like_N"/>
</dbReference>
<dbReference type="FunFam" id="3.30.1330.10:FF:000001">
    <property type="entry name" value="Phosphoribosylformylglycinamidine cyclo-ligase"/>
    <property type="match status" value="1"/>
</dbReference>
<dbReference type="Gene3D" id="3.90.650.10">
    <property type="entry name" value="PurM-like C-terminal domain"/>
    <property type="match status" value="1"/>
</dbReference>
<dbReference type="CDD" id="cd02196">
    <property type="entry name" value="PurM"/>
    <property type="match status" value="1"/>
</dbReference>
<dbReference type="GO" id="GO:0005524">
    <property type="term" value="F:ATP binding"/>
    <property type="evidence" value="ECO:0007669"/>
    <property type="project" value="UniProtKB-KW"/>
</dbReference>
<feature type="domain" description="PurM-like N-terminal" evidence="16">
    <location>
        <begin position="58"/>
        <end position="164"/>
    </location>
</feature>
<dbReference type="FunFam" id="3.90.650.10:FF:000011">
    <property type="entry name" value="Phosphoribosylformylglycinamidine cyclo-ligase"/>
    <property type="match status" value="1"/>
</dbReference>
<accession>A0A518CQJ0</accession>
<evidence type="ECO:0000313" key="18">
    <source>
        <dbReference type="EMBL" id="QDU81491.1"/>
    </source>
</evidence>
<dbReference type="GO" id="GO:0005829">
    <property type="term" value="C:cytosol"/>
    <property type="evidence" value="ECO:0007669"/>
    <property type="project" value="TreeGrafter"/>
</dbReference>
<dbReference type="GO" id="GO:0046084">
    <property type="term" value="P:adenine biosynthetic process"/>
    <property type="evidence" value="ECO:0007669"/>
    <property type="project" value="TreeGrafter"/>
</dbReference>
<keyword evidence="10 15" id="KW-0067">ATP-binding</keyword>
<sequence>MSQTSYKDAGVDLDLYQKAMDRLPAMMQRTRSSRVMELTGGFAGLFRLQDENHQYTDPVLVSGTDGVGTKIKVAIHAGQFNTIGIDLVAMCVNDCLCLGAEPLFFLDYLALGKDNPDLIAQLVEGVTEGCLQSQSSLLGGETAIMPDLYSEGDFDMAGFSVGVVERSRILDGSKIAAGDMVIGLASSGFHSNGYSLLRKVILEQCGFKVTDKIDELDSTVGEVLLKPTQIYTQSVQAVLKSEAGLAVHGMAHITGGGLAENIERILPEKAAINIDRSTWEPGPVYKWLNSLGKIAAAEQERVFNMGVGYCLIVAADQAEKIMQVLAEQSLTAWQIGSVSTGEKQVKLTGEFSNWS</sequence>
<reference evidence="18 19" key="1">
    <citation type="submission" date="2019-02" db="EMBL/GenBank/DDBJ databases">
        <title>Deep-cultivation of Planctomycetes and their phenomic and genomic characterization uncovers novel biology.</title>
        <authorList>
            <person name="Wiegand S."/>
            <person name="Jogler M."/>
            <person name="Boedeker C."/>
            <person name="Pinto D."/>
            <person name="Vollmers J."/>
            <person name="Rivas-Marin E."/>
            <person name="Kohn T."/>
            <person name="Peeters S.H."/>
            <person name="Heuer A."/>
            <person name="Rast P."/>
            <person name="Oberbeckmann S."/>
            <person name="Bunk B."/>
            <person name="Jeske O."/>
            <person name="Meyerdierks A."/>
            <person name="Storesund J.E."/>
            <person name="Kallscheuer N."/>
            <person name="Luecker S."/>
            <person name="Lage O.M."/>
            <person name="Pohl T."/>
            <person name="Merkel B.J."/>
            <person name="Hornburger P."/>
            <person name="Mueller R.-W."/>
            <person name="Bruemmer F."/>
            <person name="Labrenz M."/>
            <person name="Spormann A.M."/>
            <person name="Op den Camp H."/>
            <person name="Overmann J."/>
            <person name="Amann R."/>
            <person name="Jetten M.S.M."/>
            <person name="Mascher T."/>
            <person name="Medema M.H."/>
            <person name="Devos D.P."/>
            <person name="Kaster A.-K."/>
            <person name="Ovreas L."/>
            <person name="Rohde M."/>
            <person name="Galperin M.Y."/>
            <person name="Jogler C."/>
        </authorList>
    </citation>
    <scope>NUCLEOTIDE SEQUENCE [LARGE SCALE GENOMIC DNA]</scope>
    <source>
        <strain evidence="18 19">Pla110</strain>
    </source>
</reference>
<dbReference type="AlphaFoldDB" id="A0A518CQJ0"/>
<evidence type="ECO:0000256" key="15">
    <source>
        <dbReference type="HAMAP-Rule" id="MF_00741"/>
    </source>
</evidence>
<evidence type="ECO:0000256" key="14">
    <source>
        <dbReference type="ARBA" id="ARBA00049057"/>
    </source>
</evidence>
<evidence type="ECO:0000259" key="16">
    <source>
        <dbReference type="Pfam" id="PF00586"/>
    </source>
</evidence>
<evidence type="ECO:0000256" key="9">
    <source>
        <dbReference type="ARBA" id="ARBA00022755"/>
    </source>
</evidence>
<evidence type="ECO:0000256" key="3">
    <source>
        <dbReference type="ARBA" id="ARBA00010280"/>
    </source>
</evidence>
<evidence type="ECO:0000256" key="11">
    <source>
        <dbReference type="ARBA" id="ARBA00031908"/>
    </source>
</evidence>
<protein>
    <recommendedName>
        <fullName evidence="5 15">Phosphoribosylformylglycinamidine cyclo-ligase</fullName>
        <ecNumber evidence="4 15">6.3.3.1</ecNumber>
    </recommendedName>
    <alternativeName>
        <fullName evidence="12 15">AIR synthase</fullName>
    </alternativeName>
    <alternativeName>
        <fullName evidence="13 15">AIRS</fullName>
    </alternativeName>
    <alternativeName>
        <fullName evidence="11 15">Phosphoribosyl-aminoimidazole synthetase</fullName>
    </alternativeName>
</protein>
<dbReference type="PANTHER" id="PTHR10520">
    <property type="entry name" value="TRIFUNCTIONAL PURINE BIOSYNTHETIC PROTEIN ADENOSINE-3-RELATED"/>
    <property type="match status" value="1"/>
</dbReference>
<comment type="similarity">
    <text evidence="3 15">Belongs to the AIR synthase family.</text>
</comment>
<dbReference type="PANTHER" id="PTHR10520:SF12">
    <property type="entry name" value="TRIFUNCTIONAL PURINE BIOSYNTHETIC PROTEIN ADENOSINE-3"/>
    <property type="match status" value="1"/>
</dbReference>
<keyword evidence="7 15" id="KW-0436">Ligase</keyword>
<gene>
    <name evidence="15 18" type="primary">purM</name>
    <name evidence="18" type="ORF">Pla110_32330</name>
</gene>
<evidence type="ECO:0000256" key="2">
    <source>
        <dbReference type="ARBA" id="ARBA00004686"/>
    </source>
</evidence>
<evidence type="ECO:0000256" key="12">
    <source>
        <dbReference type="ARBA" id="ARBA00032931"/>
    </source>
</evidence>
<evidence type="ECO:0000256" key="4">
    <source>
        <dbReference type="ARBA" id="ARBA00013047"/>
    </source>
</evidence>
<feature type="domain" description="PurM-like C-terminal" evidence="17">
    <location>
        <begin position="177"/>
        <end position="343"/>
    </location>
</feature>
<evidence type="ECO:0000256" key="8">
    <source>
        <dbReference type="ARBA" id="ARBA00022741"/>
    </source>
</evidence>
<name>A0A518CQJ0_9PLAN</name>
<dbReference type="Proteomes" id="UP000317178">
    <property type="component" value="Chromosome"/>
</dbReference>
<evidence type="ECO:0000256" key="5">
    <source>
        <dbReference type="ARBA" id="ARBA00020367"/>
    </source>
</evidence>
<dbReference type="Gene3D" id="3.30.1330.10">
    <property type="entry name" value="PurM-like, N-terminal domain"/>
    <property type="match status" value="1"/>
</dbReference>
<keyword evidence="9 15" id="KW-0658">Purine biosynthesis</keyword>
<proteinExistence type="inferred from homology"/>
<dbReference type="UniPathway" id="UPA00074">
    <property type="reaction ID" value="UER00129"/>
</dbReference>
<comment type="catalytic activity">
    <reaction evidence="14 15">
        <text>2-formamido-N(1)-(5-O-phospho-beta-D-ribosyl)acetamidine + ATP = 5-amino-1-(5-phospho-beta-D-ribosyl)imidazole + ADP + phosphate + H(+)</text>
        <dbReference type="Rhea" id="RHEA:23032"/>
        <dbReference type="ChEBI" id="CHEBI:15378"/>
        <dbReference type="ChEBI" id="CHEBI:30616"/>
        <dbReference type="ChEBI" id="CHEBI:43474"/>
        <dbReference type="ChEBI" id="CHEBI:137981"/>
        <dbReference type="ChEBI" id="CHEBI:147287"/>
        <dbReference type="ChEBI" id="CHEBI:456216"/>
        <dbReference type="EC" id="6.3.3.1"/>
    </reaction>
</comment>
<dbReference type="InterPro" id="IPR004733">
    <property type="entry name" value="PurM_cligase"/>
</dbReference>
<dbReference type="InterPro" id="IPR036676">
    <property type="entry name" value="PurM-like_C_sf"/>
</dbReference>
<dbReference type="EMBL" id="CP036281">
    <property type="protein sequence ID" value="QDU81491.1"/>
    <property type="molecule type" value="Genomic_DNA"/>
</dbReference>
<dbReference type="InterPro" id="IPR010918">
    <property type="entry name" value="PurM-like_C_dom"/>
</dbReference>
<dbReference type="KEGG" id="plon:Pla110_32330"/>
<dbReference type="GO" id="GO:0006189">
    <property type="term" value="P:'de novo' IMP biosynthetic process"/>
    <property type="evidence" value="ECO:0007669"/>
    <property type="project" value="UniProtKB-UniRule"/>
</dbReference>
<evidence type="ECO:0000313" key="19">
    <source>
        <dbReference type="Proteomes" id="UP000317178"/>
    </source>
</evidence>
<evidence type="ECO:0000259" key="17">
    <source>
        <dbReference type="Pfam" id="PF02769"/>
    </source>
</evidence>
<dbReference type="OrthoDB" id="9802507at2"/>
<dbReference type="SUPFAM" id="SSF55326">
    <property type="entry name" value="PurM N-terminal domain-like"/>
    <property type="match status" value="1"/>
</dbReference>
<comment type="subcellular location">
    <subcellularLocation>
        <location evidence="1 15">Cytoplasm</location>
    </subcellularLocation>
</comment>
<evidence type="ECO:0000256" key="13">
    <source>
        <dbReference type="ARBA" id="ARBA00033093"/>
    </source>
</evidence>
<keyword evidence="6 15" id="KW-0963">Cytoplasm</keyword>
<dbReference type="EC" id="6.3.3.1" evidence="4 15"/>
<dbReference type="InterPro" id="IPR036921">
    <property type="entry name" value="PurM-like_N_sf"/>
</dbReference>
<dbReference type="SUPFAM" id="SSF56042">
    <property type="entry name" value="PurM C-terminal domain-like"/>
    <property type="match status" value="1"/>
</dbReference>
<dbReference type="HAMAP" id="MF_00741">
    <property type="entry name" value="AIRS"/>
    <property type="match status" value="1"/>
</dbReference>
<dbReference type="Pfam" id="PF02769">
    <property type="entry name" value="AIRS_C"/>
    <property type="match status" value="1"/>
</dbReference>
<dbReference type="RefSeq" id="WP_144996872.1">
    <property type="nucleotide sequence ID" value="NZ_CP036281.1"/>
</dbReference>